<reference evidence="1" key="1">
    <citation type="submission" date="2020-05" db="EMBL/GenBank/DDBJ databases">
        <authorList>
            <person name="Chiriac C."/>
            <person name="Salcher M."/>
            <person name="Ghai R."/>
            <person name="Kavagutti S V."/>
        </authorList>
    </citation>
    <scope>NUCLEOTIDE SEQUENCE</scope>
</reference>
<protein>
    <submittedName>
        <fullName evidence="1">Unannotated protein</fullName>
    </submittedName>
</protein>
<accession>A0A6J7D526</accession>
<evidence type="ECO:0000313" key="1">
    <source>
        <dbReference type="EMBL" id="CAB4865536.1"/>
    </source>
</evidence>
<gene>
    <name evidence="1" type="ORF">UFOPK3461_00029</name>
</gene>
<proteinExistence type="predicted"/>
<dbReference type="Gene3D" id="3.40.50.300">
    <property type="entry name" value="P-loop containing nucleotide triphosphate hydrolases"/>
    <property type="match status" value="1"/>
</dbReference>
<organism evidence="1">
    <name type="scientific">freshwater metagenome</name>
    <dbReference type="NCBI Taxonomy" id="449393"/>
    <lineage>
        <taxon>unclassified sequences</taxon>
        <taxon>metagenomes</taxon>
        <taxon>ecological metagenomes</taxon>
    </lineage>
</organism>
<sequence>MDLIAALLDLCKASERPIIAIDGPAGAGKTTLAATIKMALAPQLSVQVIHMDDLYNGWRFALGNELTSVLQNIVKAHQDKKPYVFNKYDWSQGDFGEEQNLESADLLILEGVGSGQRSIRENLSTLIWVDIAPVAGVARVLNRDGFDLEPQMREWLIAQSQHFRANSTQEESEFILTN</sequence>
<dbReference type="SUPFAM" id="SSF52540">
    <property type="entry name" value="P-loop containing nucleoside triphosphate hydrolases"/>
    <property type="match status" value="1"/>
</dbReference>
<dbReference type="InterPro" id="IPR027417">
    <property type="entry name" value="P-loop_NTPase"/>
</dbReference>
<dbReference type="EMBL" id="CAFBLW010000001">
    <property type="protein sequence ID" value="CAB4865536.1"/>
    <property type="molecule type" value="Genomic_DNA"/>
</dbReference>
<name>A0A6J7D526_9ZZZZ</name>
<dbReference type="AlphaFoldDB" id="A0A6J7D526"/>